<dbReference type="Proteomes" id="UP000265566">
    <property type="component" value="Chromosome 4"/>
</dbReference>
<comment type="caution">
    <text evidence="2">The sequence shown here is derived from an EMBL/GenBank/DDBJ whole genome shotgun (WGS) entry which is preliminary data.</text>
</comment>
<feature type="transmembrane region" description="Helical" evidence="1">
    <location>
        <begin position="12"/>
        <end position="32"/>
    </location>
</feature>
<feature type="transmembrane region" description="Helical" evidence="1">
    <location>
        <begin position="74"/>
        <end position="94"/>
    </location>
</feature>
<proteinExistence type="predicted"/>
<sequence length="100" mass="11311">MSTCVHFNSTSPYIFVIVTMSMCFFFFTLLLFSFSCFMISLSTALNNGFSVELIHRDSSKSPLYQPTQNKYQRVSMPCIVPLIVSIISTNIPLLTNLNPL</sequence>
<dbReference type="AlphaFoldDB" id="A0A396I2K4"/>
<dbReference type="EMBL" id="PSQE01000004">
    <property type="protein sequence ID" value="RHN58424.1"/>
    <property type="molecule type" value="Genomic_DNA"/>
</dbReference>
<evidence type="ECO:0000313" key="2">
    <source>
        <dbReference type="EMBL" id="RHN58424.1"/>
    </source>
</evidence>
<accession>A0A396I2K4</accession>
<keyword evidence="1" id="KW-0812">Transmembrane</keyword>
<gene>
    <name evidence="2" type="ORF">MtrunA17_Chr4g0002271</name>
</gene>
<name>A0A396I2K4_MEDTR</name>
<protein>
    <recommendedName>
        <fullName evidence="3">Transmembrane protein</fullName>
    </recommendedName>
</protein>
<reference evidence="2" key="1">
    <citation type="journal article" date="2018" name="Nat. Plants">
        <title>Whole-genome landscape of Medicago truncatula symbiotic genes.</title>
        <authorList>
            <person name="Pecrix Y."/>
            <person name="Gamas P."/>
            <person name="Carrere S."/>
        </authorList>
    </citation>
    <scope>NUCLEOTIDE SEQUENCE</scope>
    <source>
        <tissue evidence="2">Leaves</tissue>
    </source>
</reference>
<evidence type="ECO:0008006" key="3">
    <source>
        <dbReference type="Google" id="ProtNLM"/>
    </source>
</evidence>
<organism evidence="2">
    <name type="scientific">Medicago truncatula</name>
    <name type="common">Barrel medic</name>
    <name type="synonym">Medicago tribuloides</name>
    <dbReference type="NCBI Taxonomy" id="3880"/>
    <lineage>
        <taxon>Eukaryota</taxon>
        <taxon>Viridiplantae</taxon>
        <taxon>Streptophyta</taxon>
        <taxon>Embryophyta</taxon>
        <taxon>Tracheophyta</taxon>
        <taxon>Spermatophyta</taxon>
        <taxon>Magnoliopsida</taxon>
        <taxon>eudicotyledons</taxon>
        <taxon>Gunneridae</taxon>
        <taxon>Pentapetalae</taxon>
        <taxon>rosids</taxon>
        <taxon>fabids</taxon>
        <taxon>Fabales</taxon>
        <taxon>Fabaceae</taxon>
        <taxon>Papilionoideae</taxon>
        <taxon>50 kb inversion clade</taxon>
        <taxon>NPAAA clade</taxon>
        <taxon>Hologalegina</taxon>
        <taxon>IRL clade</taxon>
        <taxon>Trifolieae</taxon>
        <taxon>Medicago</taxon>
    </lineage>
</organism>
<keyword evidence="1" id="KW-1133">Transmembrane helix</keyword>
<keyword evidence="1" id="KW-0472">Membrane</keyword>
<dbReference type="Gramene" id="rna20334">
    <property type="protein sequence ID" value="RHN58424.1"/>
    <property type="gene ID" value="gene20334"/>
</dbReference>
<evidence type="ECO:0000256" key="1">
    <source>
        <dbReference type="SAM" id="Phobius"/>
    </source>
</evidence>